<reference evidence="3" key="2">
    <citation type="journal article" date="2008" name="Nucleic Acids Res.">
        <title>The rice annotation project database (RAP-DB): 2008 update.</title>
        <authorList>
            <consortium name="The rice annotation project (RAP)"/>
        </authorList>
    </citation>
    <scope>GENOME REANNOTATION</scope>
    <source>
        <strain evidence="3">cv. Nipponbare</strain>
    </source>
</reference>
<dbReference type="AlphaFoldDB" id="Q6ZKE2"/>
<accession>Q6ZKE2</accession>
<feature type="compositionally biased region" description="Basic residues" evidence="1">
    <location>
        <begin position="19"/>
        <end position="29"/>
    </location>
</feature>
<feature type="region of interest" description="Disordered" evidence="1">
    <location>
        <begin position="1"/>
        <end position="29"/>
    </location>
</feature>
<protein>
    <submittedName>
        <fullName evidence="2">Uncharacterized protein</fullName>
    </submittedName>
</protein>
<name>Q6ZKE2_ORYSJ</name>
<evidence type="ECO:0000256" key="1">
    <source>
        <dbReference type="SAM" id="MobiDB-lite"/>
    </source>
</evidence>
<feature type="compositionally biased region" description="Polar residues" evidence="1">
    <location>
        <begin position="1"/>
        <end position="11"/>
    </location>
</feature>
<dbReference type="Proteomes" id="UP000000763">
    <property type="component" value="Chromosome 8"/>
</dbReference>
<organism evidence="2 3">
    <name type="scientific">Oryza sativa subsp. japonica</name>
    <name type="common">Rice</name>
    <dbReference type="NCBI Taxonomy" id="39947"/>
    <lineage>
        <taxon>Eukaryota</taxon>
        <taxon>Viridiplantae</taxon>
        <taxon>Streptophyta</taxon>
        <taxon>Embryophyta</taxon>
        <taxon>Tracheophyta</taxon>
        <taxon>Spermatophyta</taxon>
        <taxon>Magnoliopsida</taxon>
        <taxon>Liliopsida</taxon>
        <taxon>Poales</taxon>
        <taxon>Poaceae</taxon>
        <taxon>BOP clade</taxon>
        <taxon>Oryzoideae</taxon>
        <taxon>Oryzeae</taxon>
        <taxon>Oryzinae</taxon>
        <taxon>Oryza</taxon>
        <taxon>Oryza sativa</taxon>
    </lineage>
</organism>
<evidence type="ECO:0000313" key="3">
    <source>
        <dbReference type="Proteomes" id="UP000000763"/>
    </source>
</evidence>
<gene>
    <name evidence="2" type="primary">OJ1123_G08.14</name>
</gene>
<reference evidence="3" key="1">
    <citation type="journal article" date="2005" name="Nature">
        <title>The map-based sequence of the rice genome.</title>
        <authorList>
            <consortium name="International rice genome sequencing project (IRGSP)"/>
            <person name="Matsumoto T."/>
            <person name="Wu J."/>
            <person name="Kanamori H."/>
            <person name="Katayose Y."/>
            <person name="Fujisawa M."/>
            <person name="Namiki N."/>
            <person name="Mizuno H."/>
            <person name="Yamamoto K."/>
            <person name="Antonio B.A."/>
            <person name="Baba T."/>
            <person name="Sakata K."/>
            <person name="Nagamura Y."/>
            <person name="Aoki H."/>
            <person name="Arikawa K."/>
            <person name="Arita K."/>
            <person name="Bito T."/>
            <person name="Chiden Y."/>
            <person name="Fujitsuka N."/>
            <person name="Fukunaka R."/>
            <person name="Hamada M."/>
            <person name="Harada C."/>
            <person name="Hayashi A."/>
            <person name="Hijishita S."/>
            <person name="Honda M."/>
            <person name="Hosokawa S."/>
            <person name="Ichikawa Y."/>
            <person name="Idonuma A."/>
            <person name="Iijima M."/>
            <person name="Ikeda M."/>
            <person name="Ikeno M."/>
            <person name="Ito K."/>
            <person name="Ito S."/>
            <person name="Ito T."/>
            <person name="Ito Y."/>
            <person name="Ito Y."/>
            <person name="Iwabuchi A."/>
            <person name="Kamiya K."/>
            <person name="Karasawa W."/>
            <person name="Kurita K."/>
            <person name="Katagiri S."/>
            <person name="Kikuta A."/>
            <person name="Kobayashi H."/>
            <person name="Kobayashi N."/>
            <person name="Machita K."/>
            <person name="Maehara T."/>
            <person name="Masukawa M."/>
            <person name="Mizubayashi T."/>
            <person name="Mukai Y."/>
            <person name="Nagasaki H."/>
            <person name="Nagata Y."/>
            <person name="Naito S."/>
            <person name="Nakashima M."/>
            <person name="Nakama Y."/>
            <person name="Nakamichi Y."/>
            <person name="Nakamura M."/>
            <person name="Meguro A."/>
            <person name="Negishi M."/>
            <person name="Ohta I."/>
            <person name="Ohta T."/>
            <person name="Okamoto M."/>
            <person name="Ono N."/>
            <person name="Saji S."/>
            <person name="Sakaguchi M."/>
            <person name="Sakai K."/>
            <person name="Shibata M."/>
            <person name="Shimokawa T."/>
            <person name="Song J."/>
            <person name="Takazaki Y."/>
            <person name="Terasawa K."/>
            <person name="Tsugane M."/>
            <person name="Tsuji K."/>
            <person name="Ueda S."/>
            <person name="Waki K."/>
            <person name="Yamagata H."/>
            <person name="Yamamoto M."/>
            <person name="Yamamoto S."/>
            <person name="Yamane H."/>
            <person name="Yoshiki S."/>
            <person name="Yoshihara R."/>
            <person name="Yukawa K."/>
            <person name="Zhong H."/>
            <person name="Yano M."/>
            <person name="Yuan Q."/>
            <person name="Ouyang S."/>
            <person name="Liu J."/>
            <person name="Jones K.M."/>
            <person name="Gansberger K."/>
            <person name="Moffat K."/>
            <person name="Hill J."/>
            <person name="Bera J."/>
            <person name="Fadrosh D."/>
            <person name="Jin S."/>
            <person name="Johri S."/>
            <person name="Kim M."/>
            <person name="Overton L."/>
            <person name="Reardon M."/>
            <person name="Tsitrin T."/>
            <person name="Vuong H."/>
            <person name="Weaver B."/>
            <person name="Ciecko A."/>
            <person name="Tallon L."/>
            <person name="Jackson J."/>
            <person name="Pai G."/>
            <person name="Aken S.V."/>
            <person name="Utterback T."/>
            <person name="Reidmuller S."/>
            <person name="Feldblyum T."/>
            <person name="Hsiao J."/>
            <person name="Zismann V."/>
            <person name="Iobst S."/>
            <person name="de Vazeille A.R."/>
            <person name="Buell C.R."/>
            <person name="Ying K."/>
            <person name="Li Y."/>
            <person name="Lu T."/>
            <person name="Huang Y."/>
            <person name="Zhao Q."/>
            <person name="Feng Q."/>
            <person name="Zhang L."/>
            <person name="Zhu J."/>
            <person name="Weng Q."/>
            <person name="Mu J."/>
            <person name="Lu Y."/>
            <person name="Fan D."/>
            <person name="Liu Y."/>
            <person name="Guan J."/>
            <person name="Zhang Y."/>
            <person name="Yu S."/>
            <person name="Liu X."/>
            <person name="Zhang Y."/>
            <person name="Hong G."/>
            <person name="Han B."/>
            <person name="Choisne N."/>
            <person name="Demange N."/>
            <person name="Orjeda G."/>
            <person name="Samain S."/>
            <person name="Cattolico L."/>
            <person name="Pelletier E."/>
            <person name="Couloux A."/>
            <person name="Segurens B."/>
            <person name="Wincker P."/>
            <person name="D'Hont A."/>
            <person name="Scarpelli C."/>
            <person name="Weissenbach J."/>
            <person name="Salanoubat M."/>
            <person name="Quetier F."/>
            <person name="Yu Y."/>
            <person name="Kim H.R."/>
            <person name="Rambo T."/>
            <person name="Currie J."/>
            <person name="Collura K."/>
            <person name="Luo M."/>
            <person name="Yang T."/>
            <person name="Ammiraju J.S.S."/>
            <person name="Engler F."/>
            <person name="Soderlund C."/>
            <person name="Wing R.A."/>
            <person name="Palmer L.E."/>
            <person name="de la Bastide M."/>
            <person name="Spiegel L."/>
            <person name="Nascimento L."/>
            <person name="Zutavern T."/>
            <person name="O'Shaughnessy A."/>
            <person name="Dike S."/>
            <person name="Dedhia N."/>
            <person name="Preston R."/>
            <person name="Balija V."/>
            <person name="McCombie W.R."/>
            <person name="Chow T."/>
            <person name="Chen H."/>
            <person name="Chung M."/>
            <person name="Chen C."/>
            <person name="Shaw J."/>
            <person name="Wu H."/>
            <person name="Hsiao K."/>
            <person name="Chao Y."/>
            <person name="Chu M."/>
            <person name="Cheng C."/>
            <person name="Hour A."/>
            <person name="Lee P."/>
            <person name="Lin S."/>
            <person name="Lin Y."/>
            <person name="Liou J."/>
            <person name="Liu S."/>
            <person name="Hsing Y."/>
            <person name="Raghuvanshi S."/>
            <person name="Mohanty A."/>
            <person name="Bharti A.K."/>
            <person name="Gaur A."/>
            <person name="Gupta V."/>
            <person name="Kumar D."/>
            <person name="Ravi V."/>
            <person name="Vij S."/>
            <person name="Kapur A."/>
            <person name="Khurana P."/>
            <person name="Khurana P."/>
            <person name="Khurana J.P."/>
            <person name="Tyagi A.K."/>
            <person name="Gaikwad K."/>
            <person name="Singh A."/>
            <person name="Dalal V."/>
            <person name="Srivastava S."/>
            <person name="Dixit A."/>
            <person name="Pal A.K."/>
            <person name="Ghazi I.A."/>
            <person name="Yadav M."/>
            <person name="Pandit A."/>
            <person name="Bhargava A."/>
            <person name="Sureshbabu K."/>
            <person name="Batra K."/>
            <person name="Sharma T.R."/>
            <person name="Mohapatra T."/>
            <person name="Singh N.K."/>
            <person name="Messing J."/>
            <person name="Nelson A.B."/>
            <person name="Fuks G."/>
            <person name="Kavchok S."/>
            <person name="Keizer G."/>
            <person name="Linton E."/>
            <person name="Llaca V."/>
            <person name="Song R."/>
            <person name="Tanyolac B."/>
            <person name="Young S."/>
            <person name="Ho-Il K."/>
            <person name="Hahn J.H."/>
            <person name="Sangsakoo G."/>
            <person name="Vanavichit A."/>
            <person name="de Mattos Luiz.A.T."/>
            <person name="Zimmer P.D."/>
            <person name="Malone G."/>
            <person name="Dellagostin O."/>
            <person name="de Oliveira A.C."/>
            <person name="Bevan M."/>
            <person name="Bancroft I."/>
            <person name="Minx P."/>
            <person name="Cordum H."/>
            <person name="Wilson R."/>
            <person name="Cheng Z."/>
            <person name="Jin W."/>
            <person name="Jiang J."/>
            <person name="Leong S.A."/>
            <person name="Iwama H."/>
            <person name="Gojobori T."/>
            <person name="Itoh T."/>
            <person name="Niimura Y."/>
            <person name="Fujii Y."/>
            <person name="Habara T."/>
            <person name="Sakai H."/>
            <person name="Sato Y."/>
            <person name="Wilson G."/>
            <person name="Kumar K."/>
            <person name="McCouch S."/>
            <person name="Juretic N."/>
            <person name="Hoen D."/>
            <person name="Wright S."/>
            <person name="Bruskiewich R."/>
            <person name="Bureau T."/>
            <person name="Miyao A."/>
            <person name="Hirochika H."/>
            <person name="Nishikawa T."/>
            <person name="Kadowaki K."/>
            <person name="Sugiura M."/>
            <person name="Burr B."/>
            <person name="Sasaki T."/>
        </authorList>
    </citation>
    <scope>NUCLEOTIDE SEQUENCE [LARGE SCALE GENOMIC DNA]</scope>
    <source>
        <strain evidence="3">cv. Nipponbare</strain>
    </source>
</reference>
<proteinExistence type="predicted"/>
<sequence length="78" mass="8880">MEITRRTTNASPEGESRRRATKPKRGVRKVYHQVRSHSAGNITLTPSGLLAGPLHHAYTGNSDPEREWEEGMEEKRLR</sequence>
<feature type="region of interest" description="Disordered" evidence="1">
    <location>
        <begin position="55"/>
        <end position="78"/>
    </location>
</feature>
<evidence type="ECO:0000313" key="2">
    <source>
        <dbReference type="EMBL" id="BAD05208.1"/>
    </source>
</evidence>
<dbReference type="EMBL" id="AP003880">
    <property type="protein sequence ID" value="BAD05208.1"/>
    <property type="molecule type" value="Genomic_DNA"/>
</dbReference>